<organism evidence="2 3">
    <name type="scientific">Angiostrongylus cantonensis</name>
    <name type="common">Rat lungworm</name>
    <dbReference type="NCBI Taxonomy" id="6313"/>
    <lineage>
        <taxon>Eukaryota</taxon>
        <taxon>Metazoa</taxon>
        <taxon>Ecdysozoa</taxon>
        <taxon>Nematoda</taxon>
        <taxon>Chromadorea</taxon>
        <taxon>Rhabditida</taxon>
        <taxon>Rhabditina</taxon>
        <taxon>Rhabditomorpha</taxon>
        <taxon>Strongyloidea</taxon>
        <taxon>Metastrongylidae</taxon>
        <taxon>Angiostrongylus</taxon>
    </lineage>
</organism>
<keyword evidence="2" id="KW-1185">Reference proteome</keyword>
<keyword evidence="1" id="KW-1133">Transmembrane helix</keyword>
<feature type="transmembrane region" description="Helical" evidence="1">
    <location>
        <begin position="16"/>
        <end position="38"/>
    </location>
</feature>
<dbReference type="WBParaSite" id="ACAC_0000704401-mRNA-1">
    <property type="protein sequence ID" value="ACAC_0000704401-mRNA-1"/>
    <property type="gene ID" value="ACAC_0000704401"/>
</dbReference>
<sequence length="81" mass="8674">MLLLPFNLTMFLEENVTLLATLVLTNVVDAVMVLLVPLERSDLIGQMWVADAMGINGSCAGPCCRLRIHGTAGNMGEKSAI</sequence>
<accession>A0A0K0DA14</accession>
<evidence type="ECO:0000256" key="1">
    <source>
        <dbReference type="SAM" id="Phobius"/>
    </source>
</evidence>
<reference evidence="3" key="2">
    <citation type="submission" date="2017-02" db="UniProtKB">
        <authorList>
            <consortium name="WormBaseParasite"/>
        </authorList>
    </citation>
    <scope>IDENTIFICATION</scope>
</reference>
<reference evidence="2" key="1">
    <citation type="submission" date="2012-09" db="EMBL/GenBank/DDBJ databases">
        <authorList>
            <person name="Martin A.A."/>
        </authorList>
    </citation>
    <scope>NUCLEOTIDE SEQUENCE</scope>
</reference>
<evidence type="ECO:0000313" key="2">
    <source>
        <dbReference type="Proteomes" id="UP000035642"/>
    </source>
</evidence>
<protein>
    <submittedName>
        <fullName evidence="3">G_PROTEIN_RECEP_F1_2 domain-containing protein</fullName>
    </submittedName>
</protein>
<dbReference type="AlphaFoldDB" id="A0A0K0DA14"/>
<keyword evidence="1" id="KW-0812">Transmembrane</keyword>
<name>A0A0K0DA14_ANGCA</name>
<keyword evidence="1" id="KW-0472">Membrane</keyword>
<proteinExistence type="predicted"/>
<evidence type="ECO:0000313" key="3">
    <source>
        <dbReference type="WBParaSite" id="ACAC_0000704401-mRNA-1"/>
    </source>
</evidence>
<dbReference type="Proteomes" id="UP000035642">
    <property type="component" value="Unassembled WGS sequence"/>
</dbReference>